<dbReference type="PANTHER" id="PTHR30438">
    <property type="entry name" value="36 KDA ANTIGEN-RELATED"/>
    <property type="match status" value="1"/>
</dbReference>
<dbReference type="OrthoDB" id="9778236at2"/>
<dbReference type="PANTHER" id="PTHR30438:SF2">
    <property type="entry name" value="MEMBRANE PROTEIN"/>
    <property type="match status" value="1"/>
</dbReference>
<dbReference type="Proteomes" id="UP000309061">
    <property type="component" value="Chromosome"/>
</dbReference>
<evidence type="ECO:0000259" key="2">
    <source>
        <dbReference type="Pfam" id="PF25881"/>
    </source>
</evidence>
<evidence type="ECO:0000313" key="4">
    <source>
        <dbReference type="Proteomes" id="UP000309061"/>
    </source>
</evidence>
<accession>A0A6B8KD73</accession>
<dbReference type="AlphaFoldDB" id="A0A6B8KD73"/>
<dbReference type="Gene3D" id="2.40.50.100">
    <property type="match status" value="2"/>
</dbReference>
<keyword evidence="1" id="KW-0175">Coiled coil</keyword>
<dbReference type="RefSeq" id="WP_136495910.1">
    <property type="nucleotide sequence ID" value="NZ_CP046052.1"/>
</dbReference>
<feature type="coiled-coil region" evidence="1">
    <location>
        <begin position="142"/>
        <end position="169"/>
    </location>
</feature>
<proteinExistence type="predicted"/>
<dbReference type="Gene3D" id="1.10.287.470">
    <property type="entry name" value="Helix hairpin bin"/>
    <property type="match status" value="3"/>
</dbReference>
<evidence type="ECO:0000313" key="3">
    <source>
        <dbReference type="EMBL" id="QGM45637.1"/>
    </source>
</evidence>
<protein>
    <submittedName>
        <fullName evidence="3">HlyD family efflux transporter periplasmic adaptor subunit</fullName>
    </submittedName>
</protein>
<dbReference type="Pfam" id="PF25881">
    <property type="entry name" value="HH_YBHG"/>
    <property type="match status" value="1"/>
</dbReference>
<dbReference type="SUPFAM" id="SSF111369">
    <property type="entry name" value="HlyD-like secretion proteins"/>
    <property type="match status" value="2"/>
</dbReference>
<dbReference type="GO" id="GO:0005886">
    <property type="term" value="C:plasma membrane"/>
    <property type="evidence" value="ECO:0007669"/>
    <property type="project" value="TreeGrafter"/>
</dbReference>
<dbReference type="Gene3D" id="2.40.30.170">
    <property type="match status" value="1"/>
</dbReference>
<dbReference type="EMBL" id="CP046052">
    <property type="protein sequence ID" value="QGM45637.1"/>
    <property type="molecule type" value="Genomic_DNA"/>
</dbReference>
<keyword evidence="4" id="KW-1185">Reference proteome</keyword>
<name>A0A6B8KD73_9HYPH</name>
<reference evidence="3 4" key="1">
    <citation type="submission" date="2019-11" db="EMBL/GenBank/DDBJ databases">
        <title>The genome sequence of Methylocystis heyeri.</title>
        <authorList>
            <person name="Oshkin I.Y."/>
            <person name="Miroshnikov K."/>
            <person name="Dedysh S.N."/>
        </authorList>
    </citation>
    <scope>NUCLEOTIDE SEQUENCE [LARGE SCALE GENOMIC DNA]</scope>
    <source>
        <strain evidence="3 4">H2</strain>
    </source>
</reference>
<sequence>MKRAAAAVVLGLAILWFVFGGARPEDGAYLGYVEGDLLYIGPIEGERLGALSVESGDQVAAGALLFEMETPLLEAQRREAADRISQMRAQLENLQAALNRPQQVAVLEATVERRKAELLLSQQNFERQKILYAQKDVSKATLDNAQMALSRDEANLKEAERQVDAALLTGRTQEIRAAEAAMQQAGSALNQIKIRIERQRVHAPAAGVVQEVFFRRGETVTAGQPVLSLLPPENRKARFYAPQARLARFRLGGRVRVACDGCADNLYAKIFYISGREEFTPPVIFSDDERQKLVFKIEARMEGAATELPLGLPLRIYPLAQAAK</sequence>
<dbReference type="KEGG" id="mhey:H2LOC_007940"/>
<feature type="domain" description="YbhG-like alpha-helical hairpin" evidence="2">
    <location>
        <begin position="79"/>
        <end position="197"/>
    </location>
</feature>
<organism evidence="3 4">
    <name type="scientific">Methylocystis heyeri</name>
    <dbReference type="NCBI Taxonomy" id="391905"/>
    <lineage>
        <taxon>Bacteria</taxon>
        <taxon>Pseudomonadati</taxon>
        <taxon>Pseudomonadota</taxon>
        <taxon>Alphaproteobacteria</taxon>
        <taxon>Hyphomicrobiales</taxon>
        <taxon>Methylocystaceae</taxon>
        <taxon>Methylocystis</taxon>
    </lineage>
</organism>
<gene>
    <name evidence="3" type="ORF">H2LOC_007940</name>
</gene>
<evidence type="ECO:0000256" key="1">
    <source>
        <dbReference type="SAM" id="Coils"/>
    </source>
</evidence>
<dbReference type="InterPro" id="IPR059052">
    <property type="entry name" value="HH_YbhG-like"/>
</dbReference>